<dbReference type="AlphaFoldDB" id="A0AB40CMZ3"/>
<dbReference type="Pfam" id="PF04059">
    <property type="entry name" value="RRM_2"/>
    <property type="match status" value="1"/>
</dbReference>
<keyword evidence="1" id="KW-0694">RNA-binding</keyword>
<reference evidence="4" key="1">
    <citation type="submission" date="2025-08" db="UniProtKB">
        <authorList>
            <consortium name="RefSeq"/>
        </authorList>
    </citation>
    <scope>IDENTIFICATION</scope>
</reference>
<evidence type="ECO:0000313" key="3">
    <source>
        <dbReference type="Proteomes" id="UP001515500"/>
    </source>
</evidence>
<keyword evidence="3" id="KW-1185">Reference proteome</keyword>
<feature type="domain" description="RRM" evidence="2">
    <location>
        <begin position="64"/>
        <end position="162"/>
    </location>
</feature>
<dbReference type="PROSITE" id="PS50102">
    <property type="entry name" value="RRM"/>
    <property type="match status" value="1"/>
</dbReference>
<proteinExistence type="predicted"/>
<dbReference type="InterPro" id="IPR012677">
    <property type="entry name" value="Nucleotide-bd_a/b_plait_sf"/>
</dbReference>
<evidence type="ECO:0000313" key="4">
    <source>
        <dbReference type="RefSeq" id="XP_039141276.1"/>
    </source>
</evidence>
<dbReference type="RefSeq" id="XP_039141276.1">
    <property type="nucleotide sequence ID" value="XM_039285342.1"/>
</dbReference>
<sequence length="211" mass="24330">MAPLNPNAPVYFPTLSPSSNITFFHASVNRQCRNNSKLKGQHKPQDDLELFHFKDDHKDDEKRTTVMIKNLPNKLMKSTLLKMLDDHCAQENKVIEENSTTASEFNFLYLPIDFKSGSNLGYAFVNFTSAKAARRFHHAFHNKSWNQLHGSLKICEVTYARIQGLPALQKRFKNSVFICDNEDYLPVYFNPSRNGSCDSKQHFIGRKIMKL</sequence>
<dbReference type="GO" id="GO:0005634">
    <property type="term" value="C:nucleus"/>
    <property type="evidence" value="ECO:0007669"/>
    <property type="project" value="EnsemblPlants"/>
</dbReference>
<dbReference type="SUPFAM" id="SSF54928">
    <property type="entry name" value="RNA-binding domain, RBD"/>
    <property type="match status" value="1"/>
</dbReference>
<accession>A0AB40CMZ3</accession>
<dbReference type="GO" id="GO:0003723">
    <property type="term" value="F:RNA binding"/>
    <property type="evidence" value="ECO:0007669"/>
    <property type="project" value="UniProtKB-UniRule"/>
</dbReference>
<dbReference type="InterPro" id="IPR000504">
    <property type="entry name" value="RRM_dom"/>
</dbReference>
<gene>
    <name evidence="4" type="primary">LOC120278597</name>
</gene>
<dbReference type="Gene3D" id="3.30.70.330">
    <property type="match status" value="1"/>
</dbReference>
<dbReference type="Proteomes" id="UP001515500">
    <property type="component" value="Chromosome 16"/>
</dbReference>
<evidence type="ECO:0000259" key="2">
    <source>
        <dbReference type="PROSITE" id="PS50102"/>
    </source>
</evidence>
<dbReference type="InterPro" id="IPR007201">
    <property type="entry name" value="Mei2-like_Rrm_C"/>
</dbReference>
<dbReference type="GeneID" id="120278597"/>
<name>A0AB40CMZ3_DIOCR</name>
<evidence type="ECO:0000256" key="1">
    <source>
        <dbReference type="PROSITE-ProRule" id="PRU00176"/>
    </source>
</evidence>
<dbReference type="GO" id="GO:0010187">
    <property type="term" value="P:negative regulation of seed germination"/>
    <property type="evidence" value="ECO:0007669"/>
    <property type="project" value="EnsemblPlants"/>
</dbReference>
<protein>
    <submittedName>
        <fullName evidence="4">Protein terminal ear1 homolog</fullName>
    </submittedName>
</protein>
<organism evidence="3 4">
    <name type="scientific">Dioscorea cayennensis subsp. rotundata</name>
    <name type="common">White Guinea yam</name>
    <name type="synonym">Dioscorea rotundata</name>
    <dbReference type="NCBI Taxonomy" id="55577"/>
    <lineage>
        <taxon>Eukaryota</taxon>
        <taxon>Viridiplantae</taxon>
        <taxon>Streptophyta</taxon>
        <taxon>Embryophyta</taxon>
        <taxon>Tracheophyta</taxon>
        <taxon>Spermatophyta</taxon>
        <taxon>Magnoliopsida</taxon>
        <taxon>Liliopsida</taxon>
        <taxon>Dioscoreales</taxon>
        <taxon>Dioscoreaceae</taxon>
        <taxon>Dioscorea</taxon>
    </lineage>
</organism>
<dbReference type="InterPro" id="IPR035979">
    <property type="entry name" value="RBD_domain_sf"/>
</dbReference>